<evidence type="ECO:0000313" key="2">
    <source>
        <dbReference type="EMBL" id="CZS99291.1"/>
    </source>
</evidence>
<gene>
    <name evidence="2" type="ORF">RAG0_07669</name>
</gene>
<protein>
    <recommendedName>
        <fullName evidence="4">Secreted protein</fullName>
    </recommendedName>
</protein>
<keyword evidence="3" id="KW-1185">Reference proteome</keyword>
<dbReference type="Proteomes" id="UP000178912">
    <property type="component" value="Unassembled WGS sequence"/>
</dbReference>
<feature type="signal peptide" evidence="1">
    <location>
        <begin position="1"/>
        <end position="16"/>
    </location>
</feature>
<evidence type="ECO:0000256" key="1">
    <source>
        <dbReference type="SAM" id="SignalP"/>
    </source>
</evidence>
<evidence type="ECO:0008006" key="4">
    <source>
        <dbReference type="Google" id="ProtNLM"/>
    </source>
</evidence>
<proteinExistence type="predicted"/>
<name>A0A1E1KMS3_9HELO</name>
<dbReference type="AlphaFoldDB" id="A0A1E1KMS3"/>
<dbReference type="EMBL" id="FJUX01000040">
    <property type="protein sequence ID" value="CZS99291.1"/>
    <property type="molecule type" value="Genomic_DNA"/>
</dbReference>
<sequence length="161" mass="18049">MKHLFILLAYIAAAQAASHVVCQAFFGASIGDVEWAVVHRRKELALGEKGFWGGRRMICNGKEVLSLCRSDPYEDQHSTVLKQRTSVGCMASGKCLETPSSHAIYHWHYWGQSLANKRKGNKYHCGYLESDLRVLTVVEKCVERLAGTAYYELGFASCIME</sequence>
<feature type="chain" id="PRO_5009446237" description="Secreted protein" evidence="1">
    <location>
        <begin position="17"/>
        <end position="161"/>
    </location>
</feature>
<evidence type="ECO:0000313" key="3">
    <source>
        <dbReference type="Proteomes" id="UP000178912"/>
    </source>
</evidence>
<organism evidence="2 3">
    <name type="scientific">Rhynchosporium agropyri</name>
    <dbReference type="NCBI Taxonomy" id="914238"/>
    <lineage>
        <taxon>Eukaryota</taxon>
        <taxon>Fungi</taxon>
        <taxon>Dikarya</taxon>
        <taxon>Ascomycota</taxon>
        <taxon>Pezizomycotina</taxon>
        <taxon>Leotiomycetes</taxon>
        <taxon>Helotiales</taxon>
        <taxon>Ploettnerulaceae</taxon>
        <taxon>Rhynchosporium</taxon>
    </lineage>
</organism>
<keyword evidence="1" id="KW-0732">Signal</keyword>
<accession>A0A1E1KMS3</accession>
<reference evidence="3" key="1">
    <citation type="submission" date="2016-03" db="EMBL/GenBank/DDBJ databases">
        <authorList>
            <person name="Guldener U."/>
        </authorList>
    </citation>
    <scope>NUCLEOTIDE SEQUENCE [LARGE SCALE GENOMIC DNA]</scope>
    <source>
        <strain evidence="3">04CH-RAC-A.6.1</strain>
    </source>
</reference>